<dbReference type="InterPro" id="IPR015943">
    <property type="entry name" value="WD40/YVTN_repeat-like_dom_sf"/>
</dbReference>
<keyword evidence="2" id="KW-0853">WD repeat</keyword>
<evidence type="ECO:0000313" key="7">
    <source>
        <dbReference type="EMBL" id="KAB0794720.1"/>
    </source>
</evidence>
<comment type="subcellular location">
    <subcellularLocation>
        <location evidence="1">Cell projection</location>
        <location evidence="1">Cilium</location>
    </subcellularLocation>
</comment>
<proteinExistence type="predicted"/>
<name>A0A5N4ABL5_PHOPY</name>
<keyword evidence="3" id="KW-0677">Repeat</keyword>
<dbReference type="InterPro" id="IPR001680">
    <property type="entry name" value="WD40_rpt"/>
</dbReference>
<evidence type="ECO:0000256" key="6">
    <source>
        <dbReference type="SAM" id="MobiDB-lite"/>
    </source>
</evidence>
<evidence type="ECO:0000256" key="5">
    <source>
        <dbReference type="ARBA" id="ARBA00040994"/>
    </source>
</evidence>
<dbReference type="PANTHER" id="PTHR13720">
    <property type="entry name" value="WD-40 REPEAT PROTEIN"/>
    <property type="match status" value="1"/>
</dbReference>
<dbReference type="InParanoid" id="A0A5N4ABL5"/>
<keyword evidence="8" id="KW-1185">Reference proteome</keyword>
<comment type="caution">
    <text evidence="7">The sequence shown here is derived from an EMBL/GenBank/DDBJ whole genome shotgun (WGS) entry which is preliminary data.</text>
</comment>
<evidence type="ECO:0000256" key="2">
    <source>
        <dbReference type="ARBA" id="ARBA00022574"/>
    </source>
</evidence>
<dbReference type="GO" id="GO:0031514">
    <property type="term" value="C:motile cilium"/>
    <property type="evidence" value="ECO:0007669"/>
    <property type="project" value="TreeGrafter"/>
</dbReference>
<reference evidence="7 8" key="1">
    <citation type="journal article" date="2018" name="Elife">
        <title>Firefly genomes illuminate parallel origins of bioluminescence in beetles.</title>
        <authorList>
            <person name="Fallon T.R."/>
            <person name="Lower S.E."/>
            <person name="Chang C.H."/>
            <person name="Bessho-Uehara M."/>
            <person name="Martin G.J."/>
            <person name="Bewick A.J."/>
            <person name="Behringer M."/>
            <person name="Debat H.J."/>
            <person name="Wong I."/>
            <person name="Day J.C."/>
            <person name="Suvorov A."/>
            <person name="Silva C.J."/>
            <person name="Stanger-Hall K.F."/>
            <person name="Hall D.W."/>
            <person name="Schmitz R.J."/>
            <person name="Nelson D.R."/>
            <person name="Lewis S.M."/>
            <person name="Shigenobu S."/>
            <person name="Bybee S.M."/>
            <person name="Larracuente A.M."/>
            <person name="Oba Y."/>
            <person name="Weng J.K."/>
        </authorList>
    </citation>
    <scope>NUCLEOTIDE SEQUENCE [LARGE SCALE GENOMIC DNA]</scope>
    <source>
        <strain evidence="7">1611_PpyrPB1</strain>
        <tissue evidence="7">Whole body</tissue>
    </source>
</reference>
<gene>
    <name evidence="7" type="ORF">PPYR_11559</name>
</gene>
<evidence type="ECO:0000256" key="3">
    <source>
        <dbReference type="ARBA" id="ARBA00022737"/>
    </source>
</evidence>
<dbReference type="PANTHER" id="PTHR13720:SF13">
    <property type="entry name" value="CILIA- AND FLAGELLA-ASSOCIATED PROTEIN 251"/>
    <property type="match status" value="1"/>
</dbReference>
<dbReference type="InterPro" id="IPR036322">
    <property type="entry name" value="WD40_repeat_dom_sf"/>
</dbReference>
<feature type="region of interest" description="Disordered" evidence="6">
    <location>
        <begin position="1"/>
        <end position="31"/>
    </location>
</feature>
<keyword evidence="4" id="KW-0966">Cell projection</keyword>
<dbReference type="OrthoDB" id="4899631at2759"/>
<dbReference type="InterPro" id="IPR050630">
    <property type="entry name" value="WD_repeat_EMAP"/>
</dbReference>
<organism evidence="7 8">
    <name type="scientific">Photinus pyralis</name>
    <name type="common">Common eastern firefly</name>
    <name type="synonym">Lampyris pyralis</name>
    <dbReference type="NCBI Taxonomy" id="7054"/>
    <lineage>
        <taxon>Eukaryota</taxon>
        <taxon>Metazoa</taxon>
        <taxon>Ecdysozoa</taxon>
        <taxon>Arthropoda</taxon>
        <taxon>Hexapoda</taxon>
        <taxon>Insecta</taxon>
        <taxon>Pterygota</taxon>
        <taxon>Neoptera</taxon>
        <taxon>Endopterygota</taxon>
        <taxon>Coleoptera</taxon>
        <taxon>Polyphaga</taxon>
        <taxon>Elateriformia</taxon>
        <taxon>Elateroidea</taxon>
        <taxon>Lampyridae</taxon>
        <taxon>Lampyrinae</taxon>
        <taxon>Photinus</taxon>
    </lineage>
</organism>
<dbReference type="SMART" id="SM00320">
    <property type="entry name" value="WD40"/>
    <property type="match status" value="6"/>
</dbReference>
<dbReference type="EMBL" id="VVIM01000008">
    <property type="protein sequence ID" value="KAB0794720.1"/>
    <property type="molecule type" value="Genomic_DNA"/>
</dbReference>
<dbReference type="Proteomes" id="UP000327044">
    <property type="component" value="Unassembled WGS sequence"/>
</dbReference>
<sequence>MSATSFGSVASNPDGASSPLTSSSGELGPKPKREVAPFNLIWSFGVNTTVDMINLTTKAESRVFYAVSNAPVLYNLTSNTQHLLQGHRNLVNSIASDSSGRWLASADKGKDSSILIWDSAEFLPVHTIFNPHSEFGTALLALSGNAKYLVSIGNEPRPQIKFWLWSYGDSDPNDVFTLTSSYGAPCRICFNPNVQEHIWVAFQRLVVFLEWNVEENKLNPPVLPKVRKSKTHGLITDCTYFEKCHQCVASTAQGVLLVFGNTYYKRVYDEHKLQNDKIYVKAIKISKACITCVTSVDGLLMTGDVNGHLKFYDDAVRILFWCQNFTLPAITSISFNLERRNYKLKDPLDFTDPVYDDLDADVDNSDEIELLYANLVPSDATVQALPFVVRNFLIATDDGRLASVNFLENKCDFLNRPFSSAVTAIDAHDELPYLCLGFAHSTICLYNYISKELLAEVQLHKSATDAIPVSYLKYSPQGLHLACGKTNGNLWFIDPISLSPKPKQPIEYTSGEIIKIVFSADAQHCAFYNAKANIVILKYRNHAWGILGKLKSHYKPISDILFSPYLPSRLFTIGEDRFLNEYDLDYSGQYEIVIKESERIEQCAKPVCFIYHPTSKNRNNNAYLFMCDDQFKFKTLSDTTFMCHRVVLGPAYGEYEKSPINQIRLLPGDEDNYLVYANANYLGIQMFPPDGNPHKYIGILAHPTQLLQFRVSHDGRYVFTIGKDDNCVLMWETNTRAVDVTFEQGGGEVSPYLCLIEGGLHGWLFKEMQDLFYYMQILHQGEDTVLPRVVGDYIPVSELPDLMRACGFYPSEYDIENLIVDIKYREFDDTNVVKEEVSFLEFVQLYVNFRPAHGVSLGMLKEKFEYLCTIGCGDADDSKPVTITREKLVAAICERGEVFSRHKAFSCLATLMHHRRRRANGASDNDFSFLPSVINFEIFVEEVLGIDMQRQSVEDRTVVVNDELKCE</sequence>
<evidence type="ECO:0000256" key="1">
    <source>
        <dbReference type="ARBA" id="ARBA00004138"/>
    </source>
</evidence>
<protein>
    <recommendedName>
        <fullName evidence="5">Cilia- and flagella-associated protein 251</fullName>
    </recommendedName>
</protein>
<accession>A0A5N4ABL5</accession>
<dbReference type="SUPFAM" id="SSF50978">
    <property type="entry name" value="WD40 repeat-like"/>
    <property type="match status" value="2"/>
</dbReference>
<dbReference type="AlphaFoldDB" id="A0A5N4ABL5"/>
<evidence type="ECO:0000256" key="4">
    <source>
        <dbReference type="ARBA" id="ARBA00023273"/>
    </source>
</evidence>
<dbReference type="Pfam" id="PF00400">
    <property type="entry name" value="WD40"/>
    <property type="match status" value="1"/>
</dbReference>
<evidence type="ECO:0000313" key="8">
    <source>
        <dbReference type="Proteomes" id="UP000327044"/>
    </source>
</evidence>
<feature type="compositionally biased region" description="Polar residues" evidence="6">
    <location>
        <begin position="1"/>
        <end position="25"/>
    </location>
</feature>
<dbReference type="Gene3D" id="2.130.10.10">
    <property type="entry name" value="YVTN repeat-like/Quinoprotein amine dehydrogenase"/>
    <property type="match status" value="2"/>
</dbReference>